<keyword evidence="3" id="KW-1185">Reference proteome</keyword>
<dbReference type="Proteomes" id="UP000790347">
    <property type="component" value="Unassembled WGS sequence"/>
</dbReference>
<feature type="region of interest" description="Disordered" evidence="1">
    <location>
        <begin position="1"/>
        <end position="29"/>
    </location>
</feature>
<evidence type="ECO:0000256" key="1">
    <source>
        <dbReference type="SAM" id="MobiDB-lite"/>
    </source>
</evidence>
<dbReference type="EMBL" id="ASGP02000001">
    <property type="protein sequence ID" value="KAH9526300.1"/>
    <property type="molecule type" value="Genomic_DNA"/>
</dbReference>
<proteinExistence type="predicted"/>
<dbReference type="AlphaFoldDB" id="A0A922LCF6"/>
<evidence type="ECO:0000313" key="3">
    <source>
        <dbReference type="Proteomes" id="UP000790347"/>
    </source>
</evidence>
<name>A0A922LCF6_DERFA</name>
<sequence length="78" mass="8585">MVASFSAISSFKSESGNFSNTSSPFSISSSACFKTSSRLSRLNRGFASTVFRINCPKKPVVKLLDILNENYLPQEEQV</sequence>
<gene>
    <name evidence="2" type="ORF">DERF_000398</name>
</gene>
<comment type="caution">
    <text evidence="2">The sequence shown here is derived from an EMBL/GenBank/DDBJ whole genome shotgun (WGS) entry which is preliminary data.</text>
</comment>
<reference evidence="2" key="2">
    <citation type="journal article" date="2022" name="Res Sq">
        <title>Comparative Genomics Reveals Insights into the Divergent Evolution of Astigmatic Mites and Household Pest Adaptations.</title>
        <authorList>
            <person name="Xiong Q."/>
            <person name="Wan A.T.-Y."/>
            <person name="Liu X.-Y."/>
            <person name="Fung C.S.-H."/>
            <person name="Xiao X."/>
            <person name="Malainual N."/>
            <person name="Hou J."/>
            <person name="Wang L."/>
            <person name="Wang M."/>
            <person name="Yang K."/>
            <person name="Cui Y."/>
            <person name="Leung E."/>
            <person name="Nong W."/>
            <person name="Shin S.-K."/>
            <person name="Au S."/>
            <person name="Jeong K.Y."/>
            <person name="Chew F.T."/>
            <person name="Hui J."/>
            <person name="Leung T.F."/>
            <person name="Tungtrongchitr A."/>
            <person name="Zhong N."/>
            <person name="Liu Z."/>
            <person name="Tsui S."/>
        </authorList>
    </citation>
    <scope>NUCLEOTIDE SEQUENCE</scope>
    <source>
        <strain evidence="2">Derf</strain>
        <tissue evidence="2">Whole organism</tissue>
    </source>
</reference>
<reference evidence="2" key="1">
    <citation type="submission" date="2013-05" db="EMBL/GenBank/DDBJ databases">
        <authorList>
            <person name="Yim A.K.Y."/>
            <person name="Chan T.F."/>
            <person name="Ji K.M."/>
            <person name="Liu X.Y."/>
            <person name="Zhou J.W."/>
            <person name="Li R.Q."/>
            <person name="Yang K.Y."/>
            <person name="Li J."/>
            <person name="Li M."/>
            <person name="Law P.T.W."/>
            <person name="Wu Y.L."/>
            <person name="Cai Z.L."/>
            <person name="Qin H."/>
            <person name="Bao Y."/>
            <person name="Leung R.K.K."/>
            <person name="Ng P.K.S."/>
            <person name="Zou J."/>
            <person name="Zhong X.J."/>
            <person name="Ran P.X."/>
            <person name="Zhong N.S."/>
            <person name="Liu Z.G."/>
            <person name="Tsui S.K.W."/>
        </authorList>
    </citation>
    <scope>NUCLEOTIDE SEQUENCE</scope>
    <source>
        <strain evidence="2">Derf</strain>
        <tissue evidence="2">Whole organism</tissue>
    </source>
</reference>
<organism evidence="2 3">
    <name type="scientific">Dermatophagoides farinae</name>
    <name type="common">American house dust mite</name>
    <dbReference type="NCBI Taxonomy" id="6954"/>
    <lineage>
        <taxon>Eukaryota</taxon>
        <taxon>Metazoa</taxon>
        <taxon>Ecdysozoa</taxon>
        <taxon>Arthropoda</taxon>
        <taxon>Chelicerata</taxon>
        <taxon>Arachnida</taxon>
        <taxon>Acari</taxon>
        <taxon>Acariformes</taxon>
        <taxon>Sarcoptiformes</taxon>
        <taxon>Astigmata</taxon>
        <taxon>Psoroptidia</taxon>
        <taxon>Analgoidea</taxon>
        <taxon>Pyroglyphidae</taxon>
        <taxon>Dermatophagoidinae</taxon>
        <taxon>Dermatophagoides</taxon>
    </lineage>
</organism>
<protein>
    <submittedName>
        <fullName evidence="2">Uncharacterized protein</fullName>
    </submittedName>
</protein>
<evidence type="ECO:0000313" key="2">
    <source>
        <dbReference type="EMBL" id="KAH9526300.1"/>
    </source>
</evidence>
<accession>A0A922LCF6</accession>